<sequence length="200" mass="21778">MTYPDLARLASRYRLVLGSRSPRRVELLRDAGIAFIQRIPDIEENPRPGEPAYEYAVRLAEEKALEIAAGCEPGDIVLGCDTIVVLGDHILEKPADTADAHRLLSQLSGQQHIVCSALALAGRRGVLKSGHELTKVYFHPVTSQQIHDYIRSGEPMDKAGAYGIQGMGSFLVDRIEGNLDTVVGLPRSLLDRLAGEVLLG</sequence>
<dbReference type="PIRSF" id="PIRSF006305">
    <property type="entry name" value="Maf"/>
    <property type="match status" value="1"/>
</dbReference>
<keyword evidence="3" id="KW-0546">Nucleotide metabolism</keyword>
<dbReference type="Pfam" id="PF02545">
    <property type="entry name" value="Maf"/>
    <property type="match status" value="1"/>
</dbReference>
<feature type="site" description="Important for substrate specificity" evidence="3">
    <location>
        <position position="82"/>
    </location>
</feature>
<proteinExistence type="inferred from homology"/>
<dbReference type="Gene3D" id="3.90.950.10">
    <property type="match status" value="1"/>
</dbReference>
<feature type="site" description="Important for substrate specificity" evidence="3">
    <location>
        <position position="165"/>
    </location>
</feature>
<dbReference type="InterPro" id="IPR003697">
    <property type="entry name" value="Maf-like"/>
</dbReference>
<dbReference type="GO" id="GO:0005737">
    <property type="term" value="C:cytoplasm"/>
    <property type="evidence" value="ECO:0007669"/>
    <property type="project" value="UniProtKB-SubCell"/>
</dbReference>
<comment type="caution">
    <text evidence="3">Lacks conserved residue(s) required for the propagation of feature annotation.</text>
</comment>
<dbReference type="EMBL" id="PQAP01000207">
    <property type="protein sequence ID" value="PWB68307.1"/>
    <property type="molecule type" value="Genomic_DNA"/>
</dbReference>
<accession>A0A855X337</accession>
<dbReference type="HAMAP" id="MF_00528">
    <property type="entry name" value="Maf"/>
    <property type="match status" value="1"/>
</dbReference>
<comment type="catalytic activity">
    <reaction evidence="3">
        <text>dTTP + H2O = dTMP + diphosphate + H(+)</text>
        <dbReference type="Rhea" id="RHEA:28534"/>
        <dbReference type="ChEBI" id="CHEBI:15377"/>
        <dbReference type="ChEBI" id="CHEBI:15378"/>
        <dbReference type="ChEBI" id="CHEBI:33019"/>
        <dbReference type="ChEBI" id="CHEBI:37568"/>
        <dbReference type="ChEBI" id="CHEBI:63528"/>
        <dbReference type="EC" id="3.6.1.9"/>
    </reaction>
</comment>
<reference evidence="4 5" key="1">
    <citation type="journal article" date="2018" name="ISME J.">
        <title>A methanotrophic archaeon couples anaerobic oxidation of methane to Fe(III) reduction.</title>
        <authorList>
            <person name="Cai C."/>
            <person name="Leu A.O."/>
            <person name="Xie G.J."/>
            <person name="Guo J."/>
            <person name="Feng Y."/>
            <person name="Zhao J.X."/>
            <person name="Tyson G.W."/>
            <person name="Yuan Z."/>
            <person name="Hu S."/>
        </authorList>
    </citation>
    <scope>NUCLEOTIDE SEQUENCE [LARGE SCALE GENOMIC DNA]</scope>
    <source>
        <strain evidence="4">FeB_12</strain>
    </source>
</reference>
<comment type="similarity">
    <text evidence="3">Belongs to the Maf family. YhdE subfamily.</text>
</comment>
<dbReference type="NCBIfam" id="TIGR00172">
    <property type="entry name" value="maf"/>
    <property type="match status" value="1"/>
</dbReference>
<name>A0A855X337_9BACT</name>
<comment type="caution">
    <text evidence="4">The sequence shown here is derived from an EMBL/GenBank/DDBJ whole genome shotgun (WGS) entry which is preliminary data.</text>
</comment>
<dbReference type="CDD" id="cd00555">
    <property type="entry name" value="Maf"/>
    <property type="match status" value="1"/>
</dbReference>
<dbReference type="SUPFAM" id="SSF52972">
    <property type="entry name" value="ITPase-like"/>
    <property type="match status" value="1"/>
</dbReference>
<keyword evidence="3" id="KW-0963">Cytoplasm</keyword>
<feature type="site" description="Important for substrate specificity" evidence="3">
    <location>
        <position position="23"/>
    </location>
</feature>
<keyword evidence="2 3" id="KW-0378">Hydrolase</keyword>
<gene>
    <name evidence="4" type="primary">maf</name>
    <name evidence="4" type="ORF">C3F09_11915</name>
</gene>
<dbReference type="InterPro" id="IPR029001">
    <property type="entry name" value="ITPase-like_fam"/>
</dbReference>
<dbReference type="PANTHER" id="PTHR43213">
    <property type="entry name" value="BIFUNCTIONAL DTTP/UTP PYROPHOSPHATASE/METHYLTRANSFERASE PROTEIN-RELATED"/>
    <property type="match status" value="1"/>
</dbReference>
<evidence type="ECO:0000313" key="5">
    <source>
        <dbReference type="Proteomes" id="UP000250918"/>
    </source>
</evidence>
<organism evidence="4 5">
    <name type="scientific">candidate division GN15 bacterium</name>
    <dbReference type="NCBI Taxonomy" id="2072418"/>
    <lineage>
        <taxon>Bacteria</taxon>
        <taxon>candidate division GN15</taxon>
    </lineage>
</organism>
<evidence type="ECO:0000313" key="4">
    <source>
        <dbReference type="EMBL" id="PWB68307.1"/>
    </source>
</evidence>
<comment type="function">
    <text evidence="3">Nucleoside triphosphate pyrophosphatase that hydrolyzes dTTP and UTP. May have a dual role in cell division arrest and in preventing the incorporation of modified nucleotides into cellular nucleic acids.</text>
</comment>
<dbReference type="EC" id="3.6.1.9" evidence="3"/>
<comment type="cofactor">
    <cofactor evidence="1 3">
        <name>a divalent metal cation</name>
        <dbReference type="ChEBI" id="CHEBI:60240"/>
    </cofactor>
</comment>
<evidence type="ECO:0000256" key="1">
    <source>
        <dbReference type="ARBA" id="ARBA00001968"/>
    </source>
</evidence>
<evidence type="ECO:0000256" key="2">
    <source>
        <dbReference type="ARBA" id="ARBA00022801"/>
    </source>
</evidence>
<comment type="catalytic activity">
    <reaction evidence="3">
        <text>UTP + H2O = UMP + diphosphate + H(+)</text>
        <dbReference type="Rhea" id="RHEA:29395"/>
        <dbReference type="ChEBI" id="CHEBI:15377"/>
        <dbReference type="ChEBI" id="CHEBI:15378"/>
        <dbReference type="ChEBI" id="CHEBI:33019"/>
        <dbReference type="ChEBI" id="CHEBI:46398"/>
        <dbReference type="ChEBI" id="CHEBI:57865"/>
        <dbReference type="EC" id="3.6.1.9"/>
    </reaction>
</comment>
<dbReference type="GO" id="GO:0009117">
    <property type="term" value="P:nucleotide metabolic process"/>
    <property type="evidence" value="ECO:0007669"/>
    <property type="project" value="UniProtKB-KW"/>
</dbReference>
<dbReference type="PANTHER" id="PTHR43213:SF5">
    <property type="entry name" value="BIFUNCTIONAL DTTP_UTP PYROPHOSPHATASE_METHYLTRANSFERASE PROTEIN-RELATED"/>
    <property type="match status" value="1"/>
</dbReference>
<dbReference type="AlphaFoldDB" id="A0A855X337"/>
<evidence type="ECO:0000256" key="3">
    <source>
        <dbReference type="HAMAP-Rule" id="MF_00528"/>
    </source>
</evidence>
<dbReference type="GO" id="GO:0047429">
    <property type="term" value="F:nucleoside triphosphate diphosphatase activity"/>
    <property type="evidence" value="ECO:0007669"/>
    <property type="project" value="UniProtKB-EC"/>
</dbReference>
<feature type="active site" description="Proton acceptor" evidence="3">
    <location>
        <position position="81"/>
    </location>
</feature>
<comment type="subcellular location">
    <subcellularLocation>
        <location evidence="3">Cytoplasm</location>
    </subcellularLocation>
</comment>
<protein>
    <recommendedName>
        <fullName evidence="3">dTTP/UTP pyrophosphatase</fullName>
        <shortName evidence="3">dTTPase/UTPase</shortName>
        <ecNumber evidence="3">3.6.1.9</ecNumber>
    </recommendedName>
    <alternativeName>
        <fullName evidence="3">Nucleoside triphosphate pyrophosphatase</fullName>
    </alternativeName>
    <alternativeName>
        <fullName evidence="3">Nucleotide pyrophosphatase</fullName>
        <shortName evidence="3">Nucleotide PPase</shortName>
    </alternativeName>
</protein>
<dbReference type="Proteomes" id="UP000250918">
    <property type="component" value="Unassembled WGS sequence"/>
</dbReference>